<dbReference type="SUPFAM" id="SSF118116">
    <property type="entry name" value="DNA mismatch repair protein MutL"/>
    <property type="match status" value="1"/>
</dbReference>
<dbReference type="Gene3D" id="3.30.1540.20">
    <property type="entry name" value="MutL, C-terminal domain, dimerisation subdomain"/>
    <property type="match status" value="1"/>
</dbReference>
<comment type="similarity">
    <text evidence="1 5">Belongs to the DNA mismatch repair MutL/HexB family.</text>
</comment>
<keyword evidence="3 5" id="KW-0227">DNA damage</keyword>
<dbReference type="Pfam" id="PF01119">
    <property type="entry name" value="DNA_mis_repair"/>
    <property type="match status" value="1"/>
</dbReference>
<dbReference type="Proteomes" id="UP000461162">
    <property type="component" value="Unassembled WGS sequence"/>
</dbReference>
<evidence type="ECO:0000256" key="3">
    <source>
        <dbReference type="ARBA" id="ARBA00022763"/>
    </source>
</evidence>
<dbReference type="GO" id="GO:0006298">
    <property type="term" value="P:mismatch repair"/>
    <property type="evidence" value="ECO:0007669"/>
    <property type="project" value="UniProtKB-UniRule"/>
</dbReference>
<dbReference type="AlphaFoldDB" id="A0A7K1KNX2"/>
<evidence type="ECO:0000313" key="9">
    <source>
        <dbReference type="EMBL" id="MUM77796.1"/>
    </source>
</evidence>
<proteinExistence type="inferred from homology"/>
<dbReference type="Gene3D" id="3.30.565.10">
    <property type="entry name" value="Histidine kinase-like ATPase, C-terminal domain"/>
    <property type="match status" value="1"/>
</dbReference>
<evidence type="ECO:0000256" key="6">
    <source>
        <dbReference type="SAM" id="MobiDB-lite"/>
    </source>
</evidence>
<dbReference type="GO" id="GO:0016887">
    <property type="term" value="F:ATP hydrolysis activity"/>
    <property type="evidence" value="ECO:0007669"/>
    <property type="project" value="InterPro"/>
</dbReference>
<dbReference type="SUPFAM" id="SSF55874">
    <property type="entry name" value="ATPase domain of HSP90 chaperone/DNA topoisomerase II/histidine kinase"/>
    <property type="match status" value="1"/>
</dbReference>
<dbReference type="InterPro" id="IPR014721">
    <property type="entry name" value="Ribsml_uS5_D2-typ_fold_subgr"/>
</dbReference>
<dbReference type="InterPro" id="IPR037198">
    <property type="entry name" value="MutL_C_sf"/>
</dbReference>
<dbReference type="GO" id="GO:0032300">
    <property type="term" value="C:mismatch repair complex"/>
    <property type="evidence" value="ECO:0007669"/>
    <property type="project" value="InterPro"/>
</dbReference>
<evidence type="ECO:0000256" key="4">
    <source>
        <dbReference type="ARBA" id="ARBA00023204"/>
    </source>
</evidence>
<feature type="domain" description="DNA mismatch repair protein S5" evidence="8">
    <location>
        <begin position="212"/>
        <end position="330"/>
    </location>
</feature>
<dbReference type="HAMAP" id="MF_00149">
    <property type="entry name" value="DNA_mis_repair"/>
    <property type="match status" value="1"/>
</dbReference>
<comment type="caution">
    <text evidence="9">The sequence shown here is derived from an EMBL/GenBank/DDBJ whole genome shotgun (WGS) entry which is preliminary data.</text>
</comment>
<dbReference type="FunFam" id="3.30.565.10:FF:000003">
    <property type="entry name" value="DNA mismatch repair endonuclease MutL"/>
    <property type="match status" value="1"/>
</dbReference>
<keyword evidence="4 5" id="KW-0234">DNA repair</keyword>
<dbReference type="InterPro" id="IPR002099">
    <property type="entry name" value="MutL/Mlh/PMS"/>
</dbReference>
<dbReference type="SMART" id="SM00853">
    <property type="entry name" value="MutL_C"/>
    <property type="match status" value="1"/>
</dbReference>
<dbReference type="PROSITE" id="PS00058">
    <property type="entry name" value="DNA_MISMATCH_REPAIR_1"/>
    <property type="match status" value="1"/>
</dbReference>
<dbReference type="SMART" id="SM01340">
    <property type="entry name" value="DNA_mis_repair"/>
    <property type="match status" value="1"/>
</dbReference>
<dbReference type="CDD" id="cd16926">
    <property type="entry name" value="HATPase_MutL-MLH-PMS-like"/>
    <property type="match status" value="1"/>
</dbReference>
<dbReference type="CDD" id="cd00782">
    <property type="entry name" value="MutL_Trans"/>
    <property type="match status" value="1"/>
</dbReference>
<dbReference type="Gene3D" id="3.30.230.10">
    <property type="match status" value="1"/>
</dbReference>
<evidence type="ECO:0000259" key="8">
    <source>
        <dbReference type="SMART" id="SM01340"/>
    </source>
</evidence>
<evidence type="ECO:0000256" key="1">
    <source>
        <dbReference type="ARBA" id="ARBA00006082"/>
    </source>
</evidence>
<dbReference type="GO" id="GO:0004519">
    <property type="term" value="F:endonuclease activity"/>
    <property type="evidence" value="ECO:0007669"/>
    <property type="project" value="UniProtKB-KW"/>
</dbReference>
<dbReference type="InterPro" id="IPR042120">
    <property type="entry name" value="MutL_C_dimsub"/>
</dbReference>
<organism evidence="9 10">
    <name type="scientific">Pseudodesulfovibrio alkaliphilus</name>
    <dbReference type="NCBI Taxonomy" id="2661613"/>
    <lineage>
        <taxon>Bacteria</taxon>
        <taxon>Pseudomonadati</taxon>
        <taxon>Thermodesulfobacteriota</taxon>
        <taxon>Desulfovibrionia</taxon>
        <taxon>Desulfovibrionales</taxon>
        <taxon>Desulfovibrionaceae</taxon>
    </lineage>
</organism>
<dbReference type="InterPro" id="IPR020667">
    <property type="entry name" value="DNA_mismatch_repair_MutL"/>
</dbReference>
<keyword evidence="9" id="KW-0378">Hydrolase</keyword>
<dbReference type="Pfam" id="PF08676">
    <property type="entry name" value="MutL_C"/>
    <property type="match status" value="1"/>
</dbReference>
<dbReference type="Gene3D" id="3.30.1370.100">
    <property type="entry name" value="MutL, C-terminal domain, regulatory subdomain"/>
    <property type="match status" value="1"/>
</dbReference>
<feature type="region of interest" description="Disordered" evidence="6">
    <location>
        <begin position="400"/>
        <end position="434"/>
    </location>
</feature>
<accession>A0A7K1KNX2</accession>
<dbReference type="InterPro" id="IPR014790">
    <property type="entry name" value="MutL_C"/>
</dbReference>
<gene>
    <name evidence="5 9" type="primary">mutL</name>
    <name evidence="9" type="ORF">GKC30_09135</name>
</gene>
<dbReference type="Pfam" id="PF13589">
    <property type="entry name" value="HATPase_c_3"/>
    <property type="match status" value="1"/>
</dbReference>
<evidence type="ECO:0000313" key="10">
    <source>
        <dbReference type="Proteomes" id="UP000461162"/>
    </source>
</evidence>
<dbReference type="InterPro" id="IPR020568">
    <property type="entry name" value="Ribosomal_Su5_D2-typ_SF"/>
</dbReference>
<dbReference type="NCBIfam" id="TIGR00585">
    <property type="entry name" value="mutl"/>
    <property type="match status" value="1"/>
</dbReference>
<dbReference type="InterPro" id="IPR042121">
    <property type="entry name" value="MutL_C_regsub"/>
</dbReference>
<dbReference type="InterPro" id="IPR038973">
    <property type="entry name" value="MutL/Mlh/Pms-like"/>
</dbReference>
<dbReference type="SUPFAM" id="SSF54211">
    <property type="entry name" value="Ribosomal protein S5 domain 2-like"/>
    <property type="match status" value="1"/>
</dbReference>
<dbReference type="InterPro" id="IPR036890">
    <property type="entry name" value="HATPase_C_sf"/>
</dbReference>
<dbReference type="InterPro" id="IPR014762">
    <property type="entry name" value="DNA_mismatch_repair_CS"/>
</dbReference>
<dbReference type="RefSeq" id="WP_155934311.1">
    <property type="nucleotide sequence ID" value="NZ_WODC01000005.1"/>
</dbReference>
<dbReference type="PANTHER" id="PTHR10073:SF12">
    <property type="entry name" value="DNA MISMATCH REPAIR PROTEIN MLH1"/>
    <property type="match status" value="1"/>
</dbReference>
<dbReference type="EMBL" id="WODC01000005">
    <property type="protein sequence ID" value="MUM77796.1"/>
    <property type="molecule type" value="Genomic_DNA"/>
</dbReference>
<dbReference type="GO" id="GO:0005524">
    <property type="term" value="F:ATP binding"/>
    <property type="evidence" value="ECO:0007669"/>
    <property type="project" value="InterPro"/>
</dbReference>
<dbReference type="GO" id="GO:0140664">
    <property type="term" value="F:ATP-dependent DNA damage sensor activity"/>
    <property type="evidence" value="ECO:0007669"/>
    <property type="project" value="InterPro"/>
</dbReference>
<protein>
    <recommendedName>
        <fullName evidence="2 5">DNA mismatch repair protein MutL</fullName>
    </recommendedName>
</protein>
<feature type="domain" description="MutL C-terminal dimerisation" evidence="7">
    <location>
        <begin position="454"/>
        <end position="585"/>
    </location>
</feature>
<comment type="function">
    <text evidence="5">This protein is involved in the repair of mismatches in DNA. It is required for dam-dependent methyl-directed DNA mismatch repair. May act as a 'molecular matchmaker', a protein that promotes the formation of a stable complex between two or more DNA-binding proteins in an ATP-dependent manner without itself being part of a final effector complex.</text>
</comment>
<keyword evidence="9" id="KW-0255">Endonuclease</keyword>
<name>A0A7K1KNX2_9BACT</name>
<keyword evidence="10" id="KW-1185">Reference proteome</keyword>
<dbReference type="GO" id="GO:0030983">
    <property type="term" value="F:mismatched DNA binding"/>
    <property type="evidence" value="ECO:0007669"/>
    <property type="project" value="InterPro"/>
</dbReference>
<evidence type="ECO:0000259" key="7">
    <source>
        <dbReference type="SMART" id="SM00853"/>
    </source>
</evidence>
<evidence type="ECO:0000256" key="5">
    <source>
        <dbReference type="HAMAP-Rule" id="MF_00149"/>
    </source>
</evidence>
<sequence length="628" mass="67455">MQHTEDIRVLPPGLKNQIAAGEVVERPASVVKELVENSLDAGATRVDVTLERGGRGLIVVQDNGRGVPADQLGLAVTRHATSKLRTFDDLSAIGSFGFRGEALPSIASVSRFVMTSRAQGAAEAVFIEVRGGEVAGQGPASLAAGTRVEVRELFANTPARLKFLKAETTENKRCQDTLMRISLAHPGCGFSLTMNGREVFRLPPDQVLAARLRTFWPPAVCDALAPFDFERLGYRASGVAGAPSAAQSRADRILLYVNGRPVQDKLMLGAVRQAYKGMLLSREYPQLVLFLDLPREEVDVNVHPAKLEVRFTEESRVFSVIRGGVVQALSAMNEPARAGESGGAQAREASHDFSAPGSRFAGEGGFDGTGRETVGTPKHASFREGGAKFSSYRDYAAMTSRPGTLDFGPGSDGEREPGGTGEEPESGFATGTGGGFGLRDGSRAAPLAGTDFIYLGQVADTYLVLRSGASLVLVDQHAAHERVLLAAMRRERTRGDSQPLALPLTLPLHPSEAESLDELGEGLRTMGFLLEREGDTLVVRGVPPTLDTGRAREYLAAALASRARTIDDLWTMMACKTAIKAGQPLATDEALALLEVWLRTPERDYCPHGRPITVSWNPGELEKLFKRK</sequence>
<evidence type="ECO:0000256" key="2">
    <source>
        <dbReference type="ARBA" id="ARBA00021975"/>
    </source>
</evidence>
<reference evidence="9 10" key="1">
    <citation type="submission" date="2019-11" db="EMBL/GenBank/DDBJ databases">
        <title>Pseudodesulfovibrio alkaliphilus, sp. nov., an alkaliphilic sulfate-reducing bacteria from mud volcano of Taman peninsula, Russia.</title>
        <authorList>
            <person name="Frolova A."/>
            <person name="Merkel A.Y."/>
            <person name="Slobodkin A.I."/>
        </authorList>
    </citation>
    <scope>NUCLEOTIDE SEQUENCE [LARGE SCALE GENOMIC DNA]</scope>
    <source>
        <strain evidence="9 10">F-1</strain>
    </source>
</reference>
<feature type="region of interest" description="Disordered" evidence="6">
    <location>
        <begin position="336"/>
        <end position="383"/>
    </location>
</feature>
<keyword evidence="9" id="KW-0540">Nuclease</keyword>
<dbReference type="InterPro" id="IPR013507">
    <property type="entry name" value="DNA_mismatch_S5_2-like"/>
</dbReference>
<dbReference type="PANTHER" id="PTHR10073">
    <property type="entry name" value="DNA MISMATCH REPAIR PROTEIN MLH, PMS, MUTL"/>
    <property type="match status" value="1"/>
</dbReference>